<dbReference type="GO" id="GO:0005886">
    <property type="term" value="C:plasma membrane"/>
    <property type="evidence" value="ECO:0007669"/>
    <property type="project" value="UniProtKB-SubCell"/>
</dbReference>
<organism evidence="8 9">
    <name type="scientific">Lacrimispora amygdalina</name>
    <dbReference type="NCBI Taxonomy" id="253257"/>
    <lineage>
        <taxon>Bacteria</taxon>
        <taxon>Bacillati</taxon>
        <taxon>Bacillota</taxon>
        <taxon>Clostridia</taxon>
        <taxon>Lachnospirales</taxon>
        <taxon>Lachnospiraceae</taxon>
        <taxon>Lacrimispora</taxon>
    </lineage>
</organism>
<feature type="transmembrane region" description="Helical" evidence="6">
    <location>
        <begin position="16"/>
        <end position="37"/>
    </location>
</feature>
<proteinExistence type="inferred from homology"/>
<evidence type="ECO:0000256" key="6">
    <source>
        <dbReference type="RuleBase" id="RU366058"/>
    </source>
</evidence>
<dbReference type="AlphaFoldDB" id="A0A3E2N872"/>
<dbReference type="EMBL" id="QOHO01000066">
    <property type="protein sequence ID" value="RFZ77208.1"/>
    <property type="molecule type" value="Genomic_DNA"/>
</dbReference>
<evidence type="ECO:0000313" key="9">
    <source>
        <dbReference type="Proteomes" id="UP000260680"/>
    </source>
</evidence>
<evidence type="ECO:0000256" key="4">
    <source>
        <dbReference type="ARBA" id="ARBA00022989"/>
    </source>
</evidence>
<keyword evidence="5 6" id="KW-0472">Membrane</keyword>
<dbReference type="PANTHER" id="PTHR12677">
    <property type="entry name" value="GOLGI APPARATUS MEMBRANE PROTEIN TVP38-RELATED"/>
    <property type="match status" value="1"/>
</dbReference>
<feature type="transmembrane region" description="Helical" evidence="6">
    <location>
        <begin position="103"/>
        <end position="124"/>
    </location>
</feature>
<comment type="caution">
    <text evidence="8">The sequence shown here is derived from an EMBL/GenBank/DDBJ whole genome shotgun (WGS) entry which is preliminary data.</text>
</comment>
<dbReference type="InterPro" id="IPR032816">
    <property type="entry name" value="VTT_dom"/>
</dbReference>
<evidence type="ECO:0000259" key="7">
    <source>
        <dbReference type="Pfam" id="PF09335"/>
    </source>
</evidence>
<keyword evidence="2 6" id="KW-1003">Cell membrane</keyword>
<sequence>MVNNFKYDFTIKRKKVVTAGFLLLLTVVLLFFINAYAQGQFHTLDSLRNYIKGFGIMAPAVLILLQAAQVVLPVLPGFFGCAVGAILFGSFGGFWYNYIGISIGSIIAFFLARQFGIGLIKALFTNKQYEIWSARLGDSKRFSILLFASILLPLFPDDFLCYFSGLTSISSKKFIWIIILAKPWCILAYSLIFAEIL</sequence>
<dbReference type="InterPro" id="IPR015414">
    <property type="entry name" value="TMEM64"/>
</dbReference>
<protein>
    <recommendedName>
        <fullName evidence="6">TVP38/TMEM64 family membrane protein</fullName>
    </recommendedName>
</protein>
<gene>
    <name evidence="8" type="ORF">DS742_19810</name>
</gene>
<evidence type="ECO:0000256" key="5">
    <source>
        <dbReference type="ARBA" id="ARBA00023136"/>
    </source>
</evidence>
<reference evidence="8 9" key="1">
    <citation type="submission" date="2018-07" db="EMBL/GenBank/DDBJ databases">
        <title>New species, Clostridium PI-S10-A1B.</title>
        <authorList>
            <person name="Krishna G."/>
            <person name="Summeta K."/>
            <person name="Shikha S."/>
            <person name="Prabhu P.B."/>
            <person name="Suresh K."/>
        </authorList>
    </citation>
    <scope>NUCLEOTIDE SEQUENCE [LARGE SCALE GENOMIC DNA]</scope>
    <source>
        <strain evidence="8 9">PI-S10-A1B</strain>
    </source>
</reference>
<feature type="transmembrane region" description="Helical" evidence="6">
    <location>
        <begin position="49"/>
        <end position="68"/>
    </location>
</feature>
<keyword evidence="4 6" id="KW-1133">Transmembrane helix</keyword>
<feature type="transmembrane region" description="Helical" evidence="6">
    <location>
        <begin position="74"/>
        <end position="96"/>
    </location>
</feature>
<feature type="transmembrane region" description="Helical" evidence="6">
    <location>
        <begin position="174"/>
        <end position="194"/>
    </location>
</feature>
<dbReference type="PANTHER" id="PTHR12677:SF49">
    <property type="entry name" value="TVP38_TMEM64 FAMILY MEMBRANE PROTEIN"/>
    <property type="match status" value="1"/>
</dbReference>
<evidence type="ECO:0000313" key="8">
    <source>
        <dbReference type="EMBL" id="RFZ77208.1"/>
    </source>
</evidence>
<dbReference type="OrthoDB" id="371137at2"/>
<accession>A0A3E2N872</accession>
<keyword evidence="3 6" id="KW-0812">Transmembrane</keyword>
<comment type="subcellular location">
    <subcellularLocation>
        <location evidence="1 6">Cell membrane</location>
        <topology evidence="1 6">Multi-pass membrane protein</topology>
    </subcellularLocation>
</comment>
<name>A0A3E2N872_9FIRM</name>
<feature type="domain" description="VTT" evidence="7">
    <location>
        <begin position="77"/>
        <end position="192"/>
    </location>
</feature>
<dbReference type="RefSeq" id="WP_117418700.1">
    <property type="nucleotide sequence ID" value="NZ_QOHO01000066.1"/>
</dbReference>
<evidence type="ECO:0000256" key="3">
    <source>
        <dbReference type="ARBA" id="ARBA00022692"/>
    </source>
</evidence>
<feature type="transmembrane region" description="Helical" evidence="6">
    <location>
        <begin position="144"/>
        <end position="162"/>
    </location>
</feature>
<evidence type="ECO:0000256" key="1">
    <source>
        <dbReference type="ARBA" id="ARBA00004651"/>
    </source>
</evidence>
<dbReference type="Proteomes" id="UP000260680">
    <property type="component" value="Unassembled WGS sequence"/>
</dbReference>
<dbReference type="Pfam" id="PF09335">
    <property type="entry name" value="VTT_dom"/>
    <property type="match status" value="1"/>
</dbReference>
<comment type="similarity">
    <text evidence="6">Belongs to the TVP38/TMEM64 family.</text>
</comment>
<evidence type="ECO:0000256" key="2">
    <source>
        <dbReference type="ARBA" id="ARBA00022475"/>
    </source>
</evidence>